<organism evidence="2 3">
    <name type="scientific">Actinocorallia herbida</name>
    <dbReference type="NCBI Taxonomy" id="58109"/>
    <lineage>
        <taxon>Bacteria</taxon>
        <taxon>Bacillati</taxon>
        <taxon>Actinomycetota</taxon>
        <taxon>Actinomycetes</taxon>
        <taxon>Streptosporangiales</taxon>
        <taxon>Thermomonosporaceae</taxon>
        <taxon>Actinocorallia</taxon>
    </lineage>
</organism>
<dbReference type="FunFam" id="3.40.50.720:FF:000311">
    <property type="entry name" value="Ornithine cyclodeaminase"/>
    <property type="match status" value="1"/>
</dbReference>
<dbReference type="PANTHER" id="PTHR13812:SF19">
    <property type="entry name" value="KETIMINE REDUCTASE MU-CRYSTALLIN"/>
    <property type="match status" value="1"/>
</dbReference>
<dbReference type="InterPro" id="IPR023401">
    <property type="entry name" value="ODC_N"/>
</dbReference>
<dbReference type="InterPro" id="IPR036291">
    <property type="entry name" value="NAD(P)-bd_dom_sf"/>
</dbReference>
<dbReference type="PIRSF" id="PIRSF001439">
    <property type="entry name" value="CryM"/>
    <property type="match status" value="1"/>
</dbReference>
<keyword evidence="3" id="KW-1185">Reference proteome</keyword>
<dbReference type="OrthoDB" id="7209364at2"/>
<dbReference type="GO" id="GO:0005737">
    <property type="term" value="C:cytoplasm"/>
    <property type="evidence" value="ECO:0007669"/>
    <property type="project" value="TreeGrafter"/>
</dbReference>
<dbReference type="Pfam" id="PF02423">
    <property type="entry name" value="OCD_Mu_crystall"/>
    <property type="match status" value="1"/>
</dbReference>
<evidence type="ECO:0000313" key="3">
    <source>
        <dbReference type="Proteomes" id="UP000272400"/>
    </source>
</evidence>
<reference evidence="2 3" key="1">
    <citation type="submission" date="2018-11" db="EMBL/GenBank/DDBJ databases">
        <title>Sequencing the genomes of 1000 actinobacteria strains.</title>
        <authorList>
            <person name="Klenk H.-P."/>
        </authorList>
    </citation>
    <scope>NUCLEOTIDE SEQUENCE [LARGE SCALE GENOMIC DNA]</scope>
    <source>
        <strain evidence="2 3">DSM 44254</strain>
    </source>
</reference>
<dbReference type="PANTHER" id="PTHR13812">
    <property type="entry name" value="KETIMINE REDUCTASE MU-CRYSTALLIN"/>
    <property type="match status" value="1"/>
</dbReference>
<name>A0A3N1D672_9ACTN</name>
<accession>A0A3N1D672</accession>
<evidence type="ECO:0000256" key="1">
    <source>
        <dbReference type="ARBA" id="ARBA00008903"/>
    </source>
</evidence>
<dbReference type="Gene3D" id="3.30.1780.10">
    <property type="entry name" value="ornithine cyclodeaminase, domain 1"/>
    <property type="match status" value="1"/>
</dbReference>
<comment type="similarity">
    <text evidence="1">Belongs to the ornithine cyclodeaminase/mu-crystallin family.</text>
</comment>
<sequence length="320" mass="33417">MPAFPVHTAPEIRAAVGVDDLLEPVAEALAAFSTVEGARAPISVLPLKNGGDAHLKAAYLPGMPHFVVKVATWFPANRALGLPEGGGFVALLDARTGTVTAVLEDEHHLSDLRTAAAGAVSARALARPDASRVTVMGTGRQARLQAHALTRVRGIDHVTVWGRTPEGAARLVGQLREDLPDLPVEAVADPEAAVRDADVIITATAGTSPVLRGDWLRPGQHITALGADDEHKRELDAGVFARATRIFVDGRDLNLRYGDVHAAVAAGEITPDRITGELGEVLSGRTPGRRTSSDITLAKLIGIGPQDLAAAETAVALLTP</sequence>
<gene>
    <name evidence="2" type="ORF">EDD29_6728</name>
</gene>
<dbReference type="InterPro" id="IPR003462">
    <property type="entry name" value="ODC_Mu_crystall"/>
</dbReference>
<dbReference type="GO" id="GO:0016491">
    <property type="term" value="F:oxidoreductase activity"/>
    <property type="evidence" value="ECO:0007669"/>
    <property type="project" value="UniProtKB-ARBA"/>
</dbReference>
<evidence type="ECO:0000313" key="2">
    <source>
        <dbReference type="EMBL" id="ROO89041.1"/>
    </source>
</evidence>
<dbReference type="SUPFAM" id="SSF51735">
    <property type="entry name" value="NAD(P)-binding Rossmann-fold domains"/>
    <property type="match status" value="1"/>
</dbReference>
<dbReference type="AlphaFoldDB" id="A0A3N1D672"/>
<dbReference type="EMBL" id="RJKE01000001">
    <property type="protein sequence ID" value="ROO89041.1"/>
    <property type="molecule type" value="Genomic_DNA"/>
</dbReference>
<comment type="caution">
    <text evidence="2">The sequence shown here is derived from an EMBL/GenBank/DDBJ whole genome shotgun (WGS) entry which is preliminary data.</text>
</comment>
<dbReference type="RefSeq" id="WP_123668200.1">
    <property type="nucleotide sequence ID" value="NZ_RJKE01000001.1"/>
</dbReference>
<dbReference type="Gene3D" id="3.40.50.720">
    <property type="entry name" value="NAD(P)-binding Rossmann-like Domain"/>
    <property type="match status" value="1"/>
</dbReference>
<dbReference type="GO" id="GO:0019752">
    <property type="term" value="P:carboxylic acid metabolic process"/>
    <property type="evidence" value="ECO:0007669"/>
    <property type="project" value="UniProtKB-ARBA"/>
</dbReference>
<protein>
    <submittedName>
        <fullName evidence="2">Ornithine cyclodeaminase</fullName>
    </submittedName>
</protein>
<dbReference type="Proteomes" id="UP000272400">
    <property type="component" value="Unassembled WGS sequence"/>
</dbReference>
<proteinExistence type="inferred from homology"/>